<evidence type="ECO:0000313" key="2">
    <source>
        <dbReference type="EnsemblPlants" id="cds.evm.model.06.543"/>
    </source>
</evidence>
<dbReference type="SUPFAM" id="SSF53098">
    <property type="entry name" value="Ribonuclease H-like"/>
    <property type="match status" value="1"/>
</dbReference>
<evidence type="ECO:0000259" key="1">
    <source>
        <dbReference type="PROSITE" id="PS50994"/>
    </source>
</evidence>
<dbReference type="AlphaFoldDB" id="A0A803PYS8"/>
<dbReference type="Gene3D" id="3.30.420.10">
    <property type="entry name" value="Ribonuclease H-like superfamily/Ribonuclease H"/>
    <property type="match status" value="1"/>
</dbReference>
<sequence length="108" mass="12423">MKWGMDIVGPLPIAPAQKTFMLALTDYFSKWIEADSFAQVKDREVEGFVWKNIVCRFGLPQEIVADNGSQFISHKFRNFCEQWKIKLIFSTPRYPQSNGQAESSKKSS</sequence>
<reference evidence="2" key="2">
    <citation type="submission" date="2021-03" db="UniProtKB">
        <authorList>
            <consortium name="EnsemblPlants"/>
        </authorList>
    </citation>
    <scope>IDENTIFICATION</scope>
</reference>
<dbReference type="Proteomes" id="UP000596661">
    <property type="component" value="Chromosome 6"/>
</dbReference>
<dbReference type="Gramene" id="evm.model.06.543">
    <property type="protein sequence ID" value="cds.evm.model.06.543"/>
    <property type="gene ID" value="evm.TU.06.543"/>
</dbReference>
<dbReference type="PROSITE" id="PS50994">
    <property type="entry name" value="INTEGRASE"/>
    <property type="match status" value="1"/>
</dbReference>
<dbReference type="PANTHER" id="PTHR37984:SF5">
    <property type="entry name" value="PROTEIN NYNRIN-LIKE"/>
    <property type="match status" value="1"/>
</dbReference>
<reference evidence="2" key="1">
    <citation type="submission" date="2018-11" db="EMBL/GenBank/DDBJ databases">
        <authorList>
            <person name="Grassa J C."/>
        </authorList>
    </citation>
    <scope>NUCLEOTIDE SEQUENCE [LARGE SCALE GENOMIC DNA]</scope>
</reference>
<dbReference type="GO" id="GO:0003676">
    <property type="term" value="F:nucleic acid binding"/>
    <property type="evidence" value="ECO:0007669"/>
    <property type="project" value="InterPro"/>
</dbReference>
<dbReference type="InterPro" id="IPR036397">
    <property type="entry name" value="RNaseH_sf"/>
</dbReference>
<proteinExistence type="predicted"/>
<dbReference type="InterPro" id="IPR050951">
    <property type="entry name" value="Retrovirus_Pol_polyprotein"/>
</dbReference>
<organism evidence="2 3">
    <name type="scientific">Cannabis sativa</name>
    <name type="common">Hemp</name>
    <name type="synonym">Marijuana</name>
    <dbReference type="NCBI Taxonomy" id="3483"/>
    <lineage>
        <taxon>Eukaryota</taxon>
        <taxon>Viridiplantae</taxon>
        <taxon>Streptophyta</taxon>
        <taxon>Embryophyta</taxon>
        <taxon>Tracheophyta</taxon>
        <taxon>Spermatophyta</taxon>
        <taxon>Magnoliopsida</taxon>
        <taxon>eudicotyledons</taxon>
        <taxon>Gunneridae</taxon>
        <taxon>Pentapetalae</taxon>
        <taxon>rosids</taxon>
        <taxon>fabids</taxon>
        <taxon>Rosales</taxon>
        <taxon>Cannabaceae</taxon>
        <taxon>Cannabis</taxon>
    </lineage>
</organism>
<accession>A0A803PYS8</accession>
<dbReference type="InterPro" id="IPR012337">
    <property type="entry name" value="RNaseH-like_sf"/>
</dbReference>
<keyword evidence="3" id="KW-1185">Reference proteome</keyword>
<feature type="domain" description="Integrase catalytic" evidence="1">
    <location>
        <begin position="1"/>
        <end position="108"/>
    </location>
</feature>
<dbReference type="Pfam" id="PF00665">
    <property type="entry name" value="rve"/>
    <property type="match status" value="1"/>
</dbReference>
<dbReference type="EMBL" id="UZAU01000566">
    <property type="status" value="NOT_ANNOTATED_CDS"/>
    <property type="molecule type" value="Genomic_DNA"/>
</dbReference>
<name>A0A803PYS8_CANSA</name>
<evidence type="ECO:0000313" key="3">
    <source>
        <dbReference type="Proteomes" id="UP000596661"/>
    </source>
</evidence>
<dbReference type="PANTHER" id="PTHR37984">
    <property type="entry name" value="PROTEIN CBG26694"/>
    <property type="match status" value="1"/>
</dbReference>
<dbReference type="OMA" id="VWEQSIC"/>
<protein>
    <recommendedName>
        <fullName evidence="1">Integrase catalytic domain-containing protein</fullName>
    </recommendedName>
</protein>
<dbReference type="InterPro" id="IPR001584">
    <property type="entry name" value="Integrase_cat-core"/>
</dbReference>
<dbReference type="GO" id="GO:0015074">
    <property type="term" value="P:DNA integration"/>
    <property type="evidence" value="ECO:0007669"/>
    <property type="project" value="InterPro"/>
</dbReference>
<dbReference type="EnsemblPlants" id="evm.model.06.543">
    <property type="protein sequence ID" value="cds.evm.model.06.543"/>
    <property type="gene ID" value="evm.TU.06.543"/>
</dbReference>